<dbReference type="EMBL" id="CH476616">
    <property type="protein sequence ID" value="EEP79157.1"/>
    <property type="molecule type" value="Genomic_DNA"/>
</dbReference>
<dbReference type="Pfam" id="PF13402">
    <property type="entry name" value="Peptidase_M60"/>
    <property type="match status" value="1"/>
</dbReference>
<dbReference type="OrthoDB" id="4192271at2759"/>
<dbReference type="KEGG" id="ure:UREG_04003"/>
<name>C4JME5_UNCRE</name>
<dbReference type="InterPro" id="IPR004954">
    <property type="entry name" value="Mucin-bd"/>
</dbReference>
<gene>
    <name evidence="2" type="ORF">UREG_04003</name>
</gene>
<organism evidence="2 3">
    <name type="scientific">Uncinocarpus reesii (strain UAMH 1704)</name>
    <dbReference type="NCBI Taxonomy" id="336963"/>
    <lineage>
        <taxon>Eukaryota</taxon>
        <taxon>Fungi</taxon>
        <taxon>Dikarya</taxon>
        <taxon>Ascomycota</taxon>
        <taxon>Pezizomycotina</taxon>
        <taxon>Eurotiomycetes</taxon>
        <taxon>Eurotiomycetidae</taxon>
        <taxon>Onygenales</taxon>
        <taxon>Onygenaceae</taxon>
        <taxon>Uncinocarpus</taxon>
    </lineage>
</organism>
<dbReference type="OMA" id="SYYAYVK"/>
<dbReference type="VEuPathDB" id="FungiDB:UREG_04003"/>
<keyword evidence="3" id="KW-1185">Reference proteome</keyword>
<dbReference type="Gene3D" id="1.10.390.30">
    <property type="entry name" value="Peptidase M60, enhancin-like domain 3"/>
    <property type="match status" value="1"/>
</dbReference>
<dbReference type="SMART" id="SM01276">
    <property type="entry name" value="M60-like"/>
    <property type="match status" value="1"/>
</dbReference>
<dbReference type="GeneID" id="8443972"/>
<dbReference type="HOGENOM" id="CLU_011735_0_0_1"/>
<dbReference type="InParanoid" id="C4JME5"/>
<evidence type="ECO:0000259" key="1">
    <source>
        <dbReference type="PROSITE" id="PS51723"/>
    </source>
</evidence>
<proteinExistence type="predicted"/>
<accession>C4JME5</accession>
<dbReference type="Proteomes" id="UP000002058">
    <property type="component" value="Unassembled WGS sequence"/>
</dbReference>
<dbReference type="Gene3D" id="3.40.390.80">
    <property type="entry name" value="Peptidase M60, enhancin-like domain 2"/>
    <property type="match status" value="1"/>
</dbReference>
<dbReference type="eggNOG" id="ENOG502RWER">
    <property type="taxonomic scope" value="Eukaryota"/>
</dbReference>
<feature type="domain" description="Peptidase M60" evidence="1">
    <location>
        <begin position="30"/>
        <end position="332"/>
    </location>
</feature>
<evidence type="ECO:0000313" key="2">
    <source>
        <dbReference type="EMBL" id="EEP79157.1"/>
    </source>
</evidence>
<dbReference type="PROSITE" id="PS51723">
    <property type="entry name" value="PEPTIDASE_M60"/>
    <property type="match status" value="1"/>
</dbReference>
<dbReference type="AlphaFoldDB" id="C4JME5"/>
<dbReference type="RefSeq" id="XP_002544486.1">
    <property type="nucleotide sequence ID" value="XM_002544440.1"/>
</dbReference>
<sequence>MTNISKTKPISVLPRPTWLDKAGMSKGIDHDRQHLGIVLASGQVIKARQTNSAFTGKARLRLLNNDAHTETYKEFGKDWVDLSVNAVSVPFIDTPYTSVAPVVEYQFPSNSKRLPVYRKGEDQSAFFKEWESQNAEFGLIEAEFVVILIPVADKDKLKSMKEVKNIDGLIDYYESVFSFYNALTGVSFEPERPTDLNPRNRYFMKADKHGAGGAYYGGSWTAESSSSVSGFWLTPIPSNWGSLHEIGHGYQGGFMSDRYLGTGEVWNNIYAASYQSVMLGDRKYKEGWLYNYGKQAAVEKGIVDYITAGKAVNSWDLRSKLYFLVTMIEAAGLDTFTHFNQQYRSNVNTPGYVRGDHALLDMLSESFATVGQQVDVTPFVDLVGGHITPAQKQSNLYSHAKAVYPLNQLVQGDTLTTLQKELKLGSALALVSVQQLQASGLKEDVKLQFQIDDFVQIYGQTLVLMDGARIAHKVVIQSQEMVLHGLTIGVYTLRLPTGRDKKYQPQLGYLVVKQTPASHRPMQQKVQFVRQTKSPLPSQTITLLGLGDDVFGNVLVDQLNGVIQVNVTSTTPHSYFPDQTYAEVVIKDENGKEKFRKTIPGTHATISHDKIPFSAGYELDVFHKEPGHRIQLSPAFDGVIDHKSQNNNFEVTSTGLKNKTLKNDPNQALLAEIKRVATGLRADYIMLHAECLAKVDIVLAINLFPSPQREQLLKDYADCVPADNKPATEGLGNAFTFGFNGISDHRFLTAELDLAGKTLNVSLAAGIAHHYFSDTYASLRYVDADGNEKLNLDVKGATTQKAQKWAFEISGYGGELLYIRHEEAPSRLIITNKLQNRRLGSRDTRQNYRILPTGVEHV</sequence>
<dbReference type="Pfam" id="PF03272">
    <property type="entry name" value="Mucin_bdg"/>
    <property type="match status" value="2"/>
</dbReference>
<evidence type="ECO:0000313" key="3">
    <source>
        <dbReference type="Proteomes" id="UP000002058"/>
    </source>
</evidence>
<dbReference type="InterPro" id="IPR031161">
    <property type="entry name" value="Peptidase_M60_dom"/>
</dbReference>
<dbReference type="InterPro" id="IPR042279">
    <property type="entry name" value="Pep_M60_3"/>
</dbReference>
<reference evidence="3" key="1">
    <citation type="journal article" date="2009" name="Genome Res.">
        <title>Comparative genomic analyses of the human fungal pathogens Coccidioides and their relatives.</title>
        <authorList>
            <person name="Sharpton T.J."/>
            <person name="Stajich J.E."/>
            <person name="Rounsley S.D."/>
            <person name="Gardner M.J."/>
            <person name="Wortman J.R."/>
            <person name="Jordar V.S."/>
            <person name="Maiti R."/>
            <person name="Kodira C.D."/>
            <person name="Neafsey D.E."/>
            <person name="Zeng Q."/>
            <person name="Hung C.-Y."/>
            <person name="McMahan C."/>
            <person name="Muszewska A."/>
            <person name="Grynberg M."/>
            <person name="Mandel M.A."/>
            <person name="Kellner E.M."/>
            <person name="Barker B.M."/>
            <person name="Galgiani J.N."/>
            <person name="Orbach M.J."/>
            <person name="Kirkland T.N."/>
            <person name="Cole G.T."/>
            <person name="Henn M.R."/>
            <person name="Birren B.W."/>
            <person name="Taylor J.W."/>
        </authorList>
    </citation>
    <scope>NUCLEOTIDE SEQUENCE [LARGE SCALE GENOMIC DNA]</scope>
    <source>
        <strain evidence="3">UAMH 1704</strain>
    </source>
</reference>
<protein>
    <recommendedName>
        <fullName evidence="1">Peptidase M60 domain-containing protein</fullName>
    </recommendedName>
</protein>